<reference evidence="1" key="1">
    <citation type="submission" date="2023-07" db="EMBL/GenBank/DDBJ databases">
        <title>Gilvimarinus algae sp. nov., isolated from the surface of Kelp.</title>
        <authorList>
            <person name="Sun Y.Y."/>
            <person name="Gong Y."/>
            <person name="Du Z.J."/>
        </authorList>
    </citation>
    <scope>NUCLEOTIDE SEQUENCE</scope>
    <source>
        <strain evidence="1">SDUM040014</strain>
    </source>
</reference>
<dbReference type="Proteomes" id="UP001168380">
    <property type="component" value="Unassembled WGS sequence"/>
</dbReference>
<dbReference type="EC" id="3.1.2.-" evidence="1"/>
<dbReference type="PANTHER" id="PTHR31793:SF40">
    <property type="entry name" value="ACYL-COA THIOESTER HYDROLASE, YBGC_YBAW FAMILY"/>
    <property type="match status" value="1"/>
</dbReference>
<protein>
    <submittedName>
        <fullName evidence="1">Acyl-CoA thioesterase</fullName>
        <ecNumber evidence="1">3.1.2.-</ecNumber>
    </submittedName>
</protein>
<evidence type="ECO:0000313" key="2">
    <source>
        <dbReference type="Proteomes" id="UP001168380"/>
    </source>
</evidence>
<dbReference type="Pfam" id="PF13279">
    <property type="entry name" value="4HBT_2"/>
    <property type="match status" value="1"/>
</dbReference>
<dbReference type="Gene3D" id="3.10.129.10">
    <property type="entry name" value="Hotdog Thioesterase"/>
    <property type="match status" value="1"/>
</dbReference>
<dbReference type="CDD" id="cd00586">
    <property type="entry name" value="4HBT"/>
    <property type="match status" value="1"/>
</dbReference>
<keyword evidence="1" id="KW-0378">Hydrolase</keyword>
<proteinExistence type="predicted"/>
<comment type="caution">
    <text evidence="1">The sequence shown here is derived from an EMBL/GenBank/DDBJ whole genome shotgun (WGS) entry which is preliminary data.</text>
</comment>
<dbReference type="EMBL" id="JAULRT010000047">
    <property type="protein sequence ID" value="MDO3381985.1"/>
    <property type="molecule type" value="Genomic_DNA"/>
</dbReference>
<keyword evidence="2" id="KW-1185">Reference proteome</keyword>
<dbReference type="PANTHER" id="PTHR31793">
    <property type="entry name" value="4-HYDROXYBENZOYL-COA THIOESTERASE FAMILY MEMBER"/>
    <property type="match status" value="1"/>
</dbReference>
<dbReference type="InterPro" id="IPR029069">
    <property type="entry name" value="HotDog_dom_sf"/>
</dbReference>
<gene>
    <name evidence="1" type="ORF">QWI16_07335</name>
</gene>
<organism evidence="1 2">
    <name type="scientific">Gilvimarinus algae</name>
    <dbReference type="NCBI Taxonomy" id="3058037"/>
    <lineage>
        <taxon>Bacteria</taxon>
        <taxon>Pseudomonadati</taxon>
        <taxon>Pseudomonadota</taxon>
        <taxon>Gammaproteobacteria</taxon>
        <taxon>Cellvibrionales</taxon>
        <taxon>Cellvibrionaceae</taxon>
        <taxon>Gilvimarinus</taxon>
    </lineage>
</organism>
<accession>A0ABT8TED4</accession>
<name>A0ABT8TED4_9GAMM</name>
<dbReference type="RefSeq" id="WP_302712137.1">
    <property type="nucleotide sequence ID" value="NZ_JAULRT010000047.1"/>
</dbReference>
<evidence type="ECO:0000313" key="1">
    <source>
        <dbReference type="EMBL" id="MDO3381985.1"/>
    </source>
</evidence>
<dbReference type="GO" id="GO:0016787">
    <property type="term" value="F:hydrolase activity"/>
    <property type="evidence" value="ECO:0007669"/>
    <property type="project" value="UniProtKB-KW"/>
</dbReference>
<dbReference type="SUPFAM" id="SSF54637">
    <property type="entry name" value="Thioesterase/thiol ester dehydrase-isomerase"/>
    <property type="match status" value="1"/>
</dbReference>
<dbReference type="InterPro" id="IPR050563">
    <property type="entry name" value="4-hydroxybenzoyl-CoA_TE"/>
</dbReference>
<sequence length="146" mass="16837">MTDRDDFIRNFPVTIDIDVQWGEMDAFGHVNNAVYLRYFESARIAYMRHVAGRGVFDLSRILPVLADTSCRFLRPLRYPDHITVGCTITELHEYGFSQEYEILSAEQQRVVTTGVARIVLLDKHSQQKALVGPELHDEIKLLESLR</sequence>